<name>A0A117IL29_MYCTH</name>
<gene>
    <name evidence="2" type="ORF">RMCT_0017</name>
</gene>
<protein>
    <recommendedName>
        <fullName evidence="1">SnoaL-like domain-containing protein</fullName>
    </recommendedName>
</protein>
<evidence type="ECO:0000313" key="3">
    <source>
        <dbReference type="Proteomes" id="UP000069654"/>
    </source>
</evidence>
<dbReference type="Proteomes" id="UP000069654">
    <property type="component" value="Unassembled WGS sequence"/>
</dbReference>
<dbReference type="InterPro" id="IPR032710">
    <property type="entry name" value="NTF2-like_dom_sf"/>
</dbReference>
<accession>A0A117IL29</accession>
<dbReference type="Gene3D" id="3.10.450.50">
    <property type="match status" value="1"/>
</dbReference>
<sequence>MAGMTPEVIQRWLQIVESGDTEALDDLLADDSVFTSPAVFTPQQGKKLTSMYLTAAMRLFGGTDFRYVGQWYAENSAVLEFTTEIDDVHVNGIDMIQWNESGQIVSVKVMLRPYKALQIVIPKMAELLQG</sequence>
<comment type="caution">
    <text evidence="2">The sequence shown here is derived from an EMBL/GenBank/DDBJ whole genome shotgun (WGS) entry which is preliminary data.</text>
</comment>
<proteinExistence type="predicted"/>
<feature type="domain" description="SnoaL-like" evidence="1">
    <location>
        <begin position="9"/>
        <end position="106"/>
    </location>
</feature>
<reference evidence="3" key="2">
    <citation type="submission" date="2016-02" db="EMBL/GenBank/DDBJ databases">
        <title>Draft genome sequence of five rapidly growing Mycobacterium species.</title>
        <authorList>
            <person name="Katahira K."/>
            <person name="Gotou Y."/>
            <person name="Iida K."/>
            <person name="Ogura Y."/>
            <person name="Hayashi T."/>
        </authorList>
    </citation>
    <scope>NUCLEOTIDE SEQUENCE [LARGE SCALE GENOMIC DNA]</scope>
    <source>
        <strain evidence="3">JCM6362</strain>
    </source>
</reference>
<evidence type="ECO:0000313" key="2">
    <source>
        <dbReference type="EMBL" id="GAT13045.1"/>
    </source>
</evidence>
<evidence type="ECO:0000259" key="1">
    <source>
        <dbReference type="Pfam" id="PF12680"/>
    </source>
</evidence>
<dbReference type="EMBL" id="BCTB01000001">
    <property type="protein sequence ID" value="GAT13045.1"/>
    <property type="molecule type" value="Genomic_DNA"/>
</dbReference>
<organism evidence="2 3">
    <name type="scientific">Mycolicibacterium thermoresistibile</name>
    <name type="common">Mycobacterium thermoresistibile</name>
    <dbReference type="NCBI Taxonomy" id="1797"/>
    <lineage>
        <taxon>Bacteria</taxon>
        <taxon>Bacillati</taxon>
        <taxon>Actinomycetota</taxon>
        <taxon>Actinomycetes</taxon>
        <taxon>Mycobacteriales</taxon>
        <taxon>Mycobacteriaceae</taxon>
        <taxon>Mycolicibacterium</taxon>
    </lineage>
</organism>
<dbReference type="InterPro" id="IPR037401">
    <property type="entry name" value="SnoaL-like"/>
</dbReference>
<dbReference type="Pfam" id="PF12680">
    <property type="entry name" value="SnoaL_2"/>
    <property type="match status" value="1"/>
</dbReference>
<dbReference type="SUPFAM" id="SSF54427">
    <property type="entry name" value="NTF2-like"/>
    <property type="match status" value="1"/>
</dbReference>
<dbReference type="STRING" id="1797.RMCT_0017"/>
<reference evidence="2 3" key="1">
    <citation type="journal article" date="2016" name="Genome Announc.">
        <title>Draft Genome Sequences of Five Rapidly Growing Mycobacterium Species, M. thermoresistibile, M. fortuitum subsp. acetamidolyticum, M. canariasense, M. brisbanense, and M. novocastrense.</title>
        <authorList>
            <person name="Katahira K."/>
            <person name="Ogura Y."/>
            <person name="Gotoh Y."/>
            <person name="Hayashi T."/>
        </authorList>
    </citation>
    <scope>NUCLEOTIDE SEQUENCE [LARGE SCALE GENOMIC DNA]</scope>
    <source>
        <strain evidence="2 3">JCM6362</strain>
    </source>
</reference>
<dbReference type="OrthoDB" id="1163083at2"/>
<dbReference type="AlphaFoldDB" id="A0A117IL29"/>